<accession>A0A6J7WDZ1</accession>
<gene>
    <name evidence="1" type="ORF">UFOVP155_21</name>
</gene>
<dbReference type="EMBL" id="LR798203">
    <property type="protein sequence ID" value="CAB5170388.1"/>
    <property type="molecule type" value="Genomic_DNA"/>
</dbReference>
<sequence length="72" mass="7895">MIFNGPIPPAGPYQQFFQQVLDTLRKSFLSVVSKDEASPRVLLLAPNGQVYSVTVDNSGTLQTELNDGKSRI</sequence>
<organism evidence="1">
    <name type="scientific">uncultured Caudovirales phage</name>
    <dbReference type="NCBI Taxonomy" id="2100421"/>
    <lineage>
        <taxon>Viruses</taxon>
        <taxon>Duplodnaviria</taxon>
        <taxon>Heunggongvirae</taxon>
        <taxon>Uroviricota</taxon>
        <taxon>Caudoviricetes</taxon>
        <taxon>Peduoviridae</taxon>
        <taxon>Maltschvirus</taxon>
        <taxon>Maltschvirus maltsch</taxon>
    </lineage>
</organism>
<name>A0A6J7WDZ1_9CAUD</name>
<evidence type="ECO:0000313" key="1">
    <source>
        <dbReference type="EMBL" id="CAB5170388.1"/>
    </source>
</evidence>
<protein>
    <submittedName>
        <fullName evidence="1">Uncharacterized protein</fullName>
    </submittedName>
</protein>
<proteinExistence type="predicted"/>
<reference evidence="1" key="1">
    <citation type="submission" date="2020-05" db="EMBL/GenBank/DDBJ databases">
        <authorList>
            <person name="Chiriac C."/>
            <person name="Salcher M."/>
            <person name="Ghai R."/>
            <person name="Kavagutti S V."/>
        </authorList>
    </citation>
    <scope>NUCLEOTIDE SEQUENCE</scope>
</reference>